<dbReference type="RefSeq" id="WP_271171522.1">
    <property type="nucleotide sequence ID" value="NZ_BAAAUM010000001.1"/>
</dbReference>
<keyword evidence="1" id="KW-1133">Transmembrane helix</keyword>
<evidence type="ECO:0000256" key="1">
    <source>
        <dbReference type="SAM" id="Phobius"/>
    </source>
</evidence>
<feature type="transmembrane region" description="Helical" evidence="1">
    <location>
        <begin position="41"/>
        <end position="68"/>
    </location>
</feature>
<sequence>MTTLSPAPSPASLTLAQRPAHWWRTFGRPPRLMGLDVARGLAILGMVGAHIGGVGDLVIFDASTWAGIVHGRPSILFAVLAGVSIALMTGRTQPPSVDALPRIRLQLVGRGAVIFLIGLFLELLHSPVAVILTLYGLLYVVAIPFLRWRIRSLLLLAGALALIGPALLAGLHALMLVPTGPGLGLTLYGMYPLTVWATLMFAGLALGRMPLGRARVQVGCLVSGALLAIAGGVLGAWGHAAAAEIGWMTEPSGITTTWEDYGERLASLDPWSMVIGAITAGAPHSAGTAEIIGSGGFAILVIGACLLISGPLRWVLLPLAALGSMPLTAYTAHVISIVVVGSPGGFPVDPAFWGATTVALLVGATAWSMFVGRGPLERLTGAAAQAMAGRSH</sequence>
<evidence type="ECO:0000259" key="2">
    <source>
        <dbReference type="Pfam" id="PF07786"/>
    </source>
</evidence>
<protein>
    <recommendedName>
        <fullName evidence="2">Heparan-alpha-glucosaminide N-acetyltransferase catalytic domain-containing protein</fullName>
    </recommendedName>
</protein>
<feature type="transmembrane region" description="Helical" evidence="1">
    <location>
        <begin position="74"/>
        <end position="91"/>
    </location>
</feature>
<reference evidence="3" key="2">
    <citation type="submission" date="2023-01" db="EMBL/GenBank/DDBJ databases">
        <authorList>
            <person name="Sun Q."/>
            <person name="Evtushenko L."/>
        </authorList>
    </citation>
    <scope>NUCLEOTIDE SEQUENCE</scope>
    <source>
        <strain evidence="3">VKM Ac-1958</strain>
    </source>
</reference>
<evidence type="ECO:0000313" key="4">
    <source>
        <dbReference type="Proteomes" id="UP001142325"/>
    </source>
</evidence>
<dbReference type="Proteomes" id="UP001142325">
    <property type="component" value="Unassembled WGS sequence"/>
</dbReference>
<organism evidence="3 4">
    <name type="scientific">Microbacterium keratanolyticum</name>
    <dbReference type="NCBI Taxonomy" id="67574"/>
    <lineage>
        <taxon>Bacteria</taxon>
        <taxon>Bacillati</taxon>
        <taxon>Actinomycetota</taxon>
        <taxon>Actinomycetes</taxon>
        <taxon>Micrococcales</taxon>
        <taxon>Microbacteriaceae</taxon>
        <taxon>Microbacterium</taxon>
    </lineage>
</organism>
<dbReference type="Pfam" id="PF07786">
    <property type="entry name" value="HGSNAT_cat"/>
    <property type="match status" value="1"/>
</dbReference>
<feature type="domain" description="Heparan-alpha-glucosaminide N-acetyltransferase catalytic" evidence="2">
    <location>
        <begin position="31"/>
        <end position="213"/>
    </location>
</feature>
<feature type="transmembrane region" description="Helical" evidence="1">
    <location>
        <begin position="315"/>
        <end position="339"/>
    </location>
</feature>
<evidence type="ECO:0000313" key="3">
    <source>
        <dbReference type="EMBL" id="GLK01820.1"/>
    </source>
</evidence>
<feature type="transmembrane region" description="Helical" evidence="1">
    <location>
        <begin position="291"/>
        <end position="308"/>
    </location>
</feature>
<accession>A0A9W6M8G3</accession>
<feature type="transmembrane region" description="Helical" evidence="1">
    <location>
        <begin position="187"/>
        <end position="206"/>
    </location>
</feature>
<dbReference type="EMBL" id="BSET01000001">
    <property type="protein sequence ID" value="GLK01820.1"/>
    <property type="molecule type" value="Genomic_DNA"/>
</dbReference>
<keyword evidence="1" id="KW-0472">Membrane</keyword>
<feature type="transmembrane region" description="Helical" evidence="1">
    <location>
        <begin position="218"/>
        <end position="238"/>
    </location>
</feature>
<feature type="transmembrane region" description="Helical" evidence="1">
    <location>
        <begin position="153"/>
        <end position="175"/>
    </location>
</feature>
<keyword evidence="1" id="KW-0812">Transmembrane</keyword>
<reference evidence="3" key="1">
    <citation type="journal article" date="2014" name="Int. J. Syst. Evol. Microbiol.">
        <title>Complete genome sequence of Corynebacterium casei LMG S-19264T (=DSM 44701T), isolated from a smear-ripened cheese.</title>
        <authorList>
            <consortium name="US DOE Joint Genome Institute (JGI-PGF)"/>
            <person name="Walter F."/>
            <person name="Albersmeier A."/>
            <person name="Kalinowski J."/>
            <person name="Ruckert C."/>
        </authorList>
    </citation>
    <scope>NUCLEOTIDE SEQUENCE</scope>
    <source>
        <strain evidence="3">VKM Ac-1958</strain>
    </source>
</reference>
<proteinExistence type="predicted"/>
<feature type="transmembrane region" description="Helical" evidence="1">
    <location>
        <begin position="351"/>
        <end position="370"/>
    </location>
</feature>
<keyword evidence="4" id="KW-1185">Reference proteome</keyword>
<name>A0A9W6M8G3_9MICO</name>
<gene>
    <name evidence="3" type="ORF">GCM10017596_15350</name>
</gene>
<dbReference type="AlphaFoldDB" id="A0A9W6M8G3"/>
<dbReference type="InterPro" id="IPR012429">
    <property type="entry name" value="HGSNAT_cat"/>
</dbReference>
<comment type="caution">
    <text evidence="3">The sequence shown here is derived from an EMBL/GenBank/DDBJ whole genome shotgun (WGS) entry which is preliminary data.</text>
</comment>
<feature type="transmembrane region" description="Helical" evidence="1">
    <location>
        <begin position="127"/>
        <end position="146"/>
    </location>
</feature>